<accession>A0A2D3V7K4</accession>
<dbReference type="PROSITE" id="PS51782">
    <property type="entry name" value="LYSM"/>
    <property type="match status" value="1"/>
</dbReference>
<dbReference type="Pfam" id="PF01476">
    <property type="entry name" value="LysM"/>
    <property type="match status" value="1"/>
</dbReference>
<name>A0A2D3V7K4_9PEZI</name>
<dbReference type="GeneID" id="35602392"/>
<dbReference type="CDD" id="cd00118">
    <property type="entry name" value="LysM"/>
    <property type="match status" value="1"/>
</dbReference>
<dbReference type="OrthoDB" id="2107166at2759"/>
<evidence type="ECO:0000313" key="3">
    <source>
        <dbReference type="EMBL" id="CZT21410.1"/>
    </source>
</evidence>
<dbReference type="Gene3D" id="3.10.350.10">
    <property type="entry name" value="LysM domain"/>
    <property type="match status" value="1"/>
</dbReference>
<dbReference type="RefSeq" id="XP_023628299.1">
    <property type="nucleotide sequence ID" value="XM_023772531.1"/>
</dbReference>
<dbReference type="EMBL" id="FJUY01000011">
    <property type="protein sequence ID" value="CZT21410.1"/>
    <property type="molecule type" value="Genomic_DNA"/>
</dbReference>
<dbReference type="InterPro" id="IPR036779">
    <property type="entry name" value="LysM_dom_sf"/>
</dbReference>
<reference evidence="3 4" key="1">
    <citation type="submission" date="2016-03" db="EMBL/GenBank/DDBJ databases">
        <authorList>
            <person name="Ploux O."/>
        </authorList>
    </citation>
    <scope>NUCLEOTIDE SEQUENCE [LARGE SCALE GENOMIC DNA]</scope>
    <source>
        <strain evidence="3 4">URUG2</strain>
    </source>
</reference>
<dbReference type="AlphaFoldDB" id="A0A2D3V7K4"/>
<sequence>MSFANNTPRYEALNSDEARLPDGMERVGYDEQTSTYTYLDHTDNSYWEGEAGSRYGVLHRQGHPRDPVSQSYSSSAKADCAYFLPFALIICMVLATFFWYVGGTRNVKAVHCGEGWESYVPVRGDTCWSIVDERGLSVEELLAGNLELACGELKAGWPICVPSVREGGLYVREG</sequence>
<feature type="transmembrane region" description="Helical" evidence="1">
    <location>
        <begin position="81"/>
        <end position="101"/>
    </location>
</feature>
<keyword evidence="1" id="KW-0472">Membrane</keyword>
<proteinExistence type="predicted"/>
<evidence type="ECO:0000256" key="1">
    <source>
        <dbReference type="SAM" id="Phobius"/>
    </source>
</evidence>
<keyword evidence="4" id="KW-1185">Reference proteome</keyword>
<evidence type="ECO:0000259" key="2">
    <source>
        <dbReference type="PROSITE" id="PS51782"/>
    </source>
</evidence>
<protein>
    <recommendedName>
        <fullName evidence="2">LysM domain-containing protein</fullName>
    </recommendedName>
</protein>
<dbReference type="SUPFAM" id="SSF54106">
    <property type="entry name" value="LysM domain"/>
    <property type="match status" value="1"/>
</dbReference>
<keyword evidence="1" id="KW-0812">Transmembrane</keyword>
<organism evidence="3 4">
    <name type="scientific">Ramularia collo-cygni</name>
    <dbReference type="NCBI Taxonomy" id="112498"/>
    <lineage>
        <taxon>Eukaryota</taxon>
        <taxon>Fungi</taxon>
        <taxon>Dikarya</taxon>
        <taxon>Ascomycota</taxon>
        <taxon>Pezizomycotina</taxon>
        <taxon>Dothideomycetes</taxon>
        <taxon>Dothideomycetidae</taxon>
        <taxon>Mycosphaerellales</taxon>
        <taxon>Mycosphaerellaceae</taxon>
        <taxon>Ramularia</taxon>
    </lineage>
</organism>
<dbReference type="InterPro" id="IPR018392">
    <property type="entry name" value="LysM"/>
</dbReference>
<feature type="domain" description="LysM" evidence="2">
    <location>
        <begin position="117"/>
        <end position="161"/>
    </location>
</feature>
<gene>
    <name evidence="3" type="ORF">RCC_07273</name>
</gene>
<dbReference type="Proteomes" id="UP000225277">
    <property type="component" value="Unassembled WGS sequence"/>
</dbReference>
<evidence type="ECO:0000313" key="4">
    <source>
        <dbReference type="Proteomes" id="UP000225277"/>
    </source>
</evidence>
<keyword evidence="1" id="KW-1133">Transmembrane helix</keyword>